<accession>A0A6N7XNX7</accession>
<dbReference type="EMBL" id="VUNA01000016">
    <property type="protein sequence ID" value="MST71221.1"/>
    <property type="molecule type" value="Genomic_DNA"/>
</dbReference>
<comment type="caution">
    <text evidence="5">The sequence shown here is derived from an EMBL/GenBank/DDBJ whole genome shotgun (WGS) entry which is preliminary data.</text>
</comment>
<dbReference type="InterPro" id="IPR018973">
    <property type="entry name" value="MZB"/>
</dbReference>
<dbReference type="Pfam" id="PF00270">
    <property type="entry name" value="DEAD"/>
    <property type="match status" value="2"/>
</dbReference>
<dbReference type="PANTHER" id="PTHR47957:SF3">
    <property type="entry name" value="ATP-DEPENDENT HELICASE HRQ1"/>
    <property type="match status" value="1"/>
</dbReference>
<keyword evidence="6" id="KW-1185">Reference proteome</keyword>
<feature type="region of interest" description="Disordered" evidence="3">
    <location>
        <begin position="812"/>
        <end position="832"/>
    </location>
</feature>
<name>A0A6N7XNX7_9FIRM</name>
<keyword evidence="5" id="KW-0378">Hydrolase</keyword>
<dbReference type="Proteomes" id="UP000469424">
    <property type="component" value="Unassembled WGS sequence"/>
</dbReference>
<dbReference type="Gene3D" id="3.40.50.300">
    <property type="entry name" value="P-loop containing nucleotide triphosphate hydrolases"/>
    <property type="match status" value="2"/>
</dbReference>
<feature type="compositionally biased region" description="Basic and acidic residues" evidence="3">
    <location>
        <begin position="821"/>
        <end position="832"/>
    </location>
</feature>
<dbReference type="RefSeq" id="WP_154554781.1">
    <property type="nucleotide sequence ID" value="NZ_VUNA01000016.1"/>
</dbReference>
<dbReference type="InterPro" id="IPR001650">
    <property type="entry name" value="Helicase_C-like"/>
</dbReference>
<dbReference type="GO" id="GO:0006289">
    <property type="term" value="P:nucleotide-excision repair"/>
    <property type="evidence" value="ECO:0007669"/>
    <property type="project" value="TreeGrafter"/>
</dbReference>
<evidence type="ECO:0000259" key="4">
    <source>
        <dbReference type="PROSITE" id="PS51192"/>
    </source>
</evidence>
<evidence type="ECO:0000313" key="6">
    <source>
        <dbReference type="Proteomes" id="UP000469424"/>
    </source>
</evidence>
<protein>
    <submittedName>
        <fullName evidence="5">DEAD/DEAH box helicase</fullName>
    </submittedName>
</protein>
<reference evidence="5 6" key="1">
    <citation type="submission" date="2019-08" db="EMBL/GenBank/DDBJ databases">
        <title>In-depth cultivation of the pig gut microbiome towards novel bacterial diversity and tailored functional studies.</title>
        <authorList>
            <person name="Wylensek D."/>
            <person name="Hitch T.C.A."/>
            <person name="Clavel T."/>
        </authorList>
    </citation>
    <scope>NUCLEOTIDE SEQUENCE [LARGE SCALE GENOMIC DNA]</scope>
    <source>
        <strain evidence="5 6">WCA-MUC-591-APC-4B</strain>
    </source>
</reference>
<dbReference type="InterPro" id="IPR014001">
    <property type="entry name" value="Helicase_ATP-bd"/>
</dbReference>
<evidence type="ECO:0000313" key="5">
    <source>
        <dbReference type="EMBL" id="MST71221.1"/>
    </source>
</evidence>
<dbReference type="SUPFAM" id="SSF52540">
    <property type="entry name" value="P-loop containing nucleoside triphosphate hydrolases"/>
    <property type="match status" value="2"/>
</dbReference>
<keyword evidence="2" id="KW-0067">ATP-binding</keyword>
<evidence type="ECO:0000256" key="3">
    <source>
        <dbReference type="SAM" id="MobiDB-lite"/>
    </source>
</evidence>
<keyword evidence="5" id="KW-0347">Helicase</keyword>
<dbReference type="InterPro" id="IPR011545">
    <property type="entry name" value="DEAD/DEAH_box_helicase_dom"/>
</dbReference>
<dbReference type="GO" id="GO:0043138">
    <property type="term" value="F:3'-5' DNA helicase activity"/>
    <property type="evidence" value="ECO:0007669"/>
    <property type="project" value="TreeGrafter"/>
</dbReference>
<feature type="domain" description="Helicase ATP-binding" evidence="4">
    <location>
        <begin position="98"/>
        <end position="381"/>
    </location>
</feature>
<dbReference type="PANTHER" id="PTHR47957">
    <property type="entry name" value="ATP-DEPENDENT HELICASE HRQ1"/>
    <property type="match status" value="1"/>
</dbReference>
<gene>
    <name evidence="5" type="ORF">FYJ65_07880</name>
</gene>
<sequence>MNQGAYSVHKKIRQELENYIKTQYFGKSPLLFDALKDELSKEGVLYREPYIESLPAYTQVGSIEDLTQDEFDKQFFQTLAENEMGVYPTPYAHQVKAFKNAVDGRDIFVSTGTGSGKTECFMWPMISKLMKEAKNSSTWNQRGVRVMIMYPMNALVSDQLSRLRRLIGDPEGKFAEIFRECAGSKVRRPQFGMYTGRTPYSGAKTDSSKDKNLAATYERMIKPESDGEELQYFLTLQKQGRIPAKKNLNEYVAALKEGKHITDPEDAEMLTRFEMQKCCPDILITNYSMLEYMLLRNTEQRIWDETRRWLAERKENRLLFIIDEAHMYRGSSGGEVALLIKRLLHKLQIGKEKVQFILTTASMPSSTDEDWEAVRNFSFNLTGKENFEYITGERKTIEVEQPKRLKYIEPTQDLITGIENSELEKLNYFWQKACDENIVFNSIEDAKIWMYHHLLDYEPFAKLIKKCRGDAIALSSLGEEIYPDLDGENAAKAVSLLISIAQLATSKKGEVLFPAKMHLLFRGLKGVFACVNSKCKNHHTDHGITVGDVFINNQKQTCPSCGSMVYELYEDRRCGALFYKGYIDETELKTKTNRTYLWHYPGQKPDTKIREIHLYIPEEGFTAPHTSSPNRIKPCYMNMQNGFIDFADDSHKNDPSYRKLYYCAYASDKIPEIRSFAKCPHCARMLSNSRLISFSTRGNQSFNNLIKAQFDAEPPIESKKDIQKYPNEGRKVLLFSDSRQRAAVLARDMSNESDMNAARRLFMCAVSKMSDSGEKSLDDIYGYFLEEAIHHKTQIFDDVFRAECEKFKLKSGNTRRRRRNKESGASDKKSEFTISKKSDRNMMETILRLYCGNYNTLIDDALSWVEPMSNIKNDIFDYIAERIDLPEEDELEAALDDKIDDVFNAWFMDICDAHQAIGQIIPNTVRNRVRRNYKERFGLSADWDFSKTIIEACGWNENGKEHDAFKDAFQENLLEQMKDGDYHYFIGLDKVKPVFEKKHEWFRCPVCSAVTPRLLQKKCPCCGSEKIEVMNQNGYEALDFWRKPVFDALDGETIRTIATEEHTAQLSHKDQQDDVWSKTEEYELRFQDMVKPGETPVDILSSTTTMEVGIDIGSLVAVGLRNIPPMRENYQQRAGRAGRRGSSLSTIVTFCENGAYDALYFKDPTDMFRGDPRRPWIDVESPKLLQRHLNMIILQDCLRDEYKLGLDEMPTLKFMEGNGISKLRNYVLAYDINDEALLYEKNIDISKIYNNLIDAMYDLEEKVARHRELYEGENKSDWKSLLDALYEEGIIPTYSFPKNVVSLYISNYKGTVPKVEYQVERGLDVAIGEYAPGRAVVVDKKTYQIGGLYYPGLEKKDSAKPIQKFMKDPNYKKLILSCEGCGWFGIKEANIEACPFCGNKDIRNDLPMVRPWGFAPKNGKACSDTQVDEAYSKVQTPLYSTLPNDQDIRPVYHCKNIRQAMRRDQNIILINRGPENEGFTLCPDCGAIVPGKEESSLKKVWTPYNTTSCSHANAEPVNLGYDFKTDMLVLEFWLDAEQIDTDVSNIWLHRAGKTLAESIRLAAGRELDIEFTELQTGYRIRTNRNGLFMDIYMYDSLSSGAGYSKRISEITPELLKASRNLLENCNCSSACYDCLKHYRNQHIHSDLDRFAAKDLLEWGMNGKTPDHFTTKIQWDLLMPLVDILNEEGIITRKQGEKVTLLKESESRNLVVYPAMLKKPITKDTIYLSDYMLKYEKPMALSEILSYFRRS</sequence>
<dbReference type="Pfam" id="PF09369">
    <property type="entry name" value="MZB"/>
    <property type="match status" value="1"/>
</dbReference>
<proteinExistence type="predicted"/>
<dbReference type="SMART" id="SM00490">
    <property type="entry name" value="HELICc"/>
    <property type="match status" value="1"/>
</dbReference>
<keyword evidence="1" id="KW-0547">Nucleotide-binding</keyword>
<evidence type="ECO:0000256" key="1">
    <source>
        <dbReference type="ARBA" id="ARBA00022741"/>
    </source>
</evidence>
<dbReference type="InterPro" id="IPR027417">
    <property type="entry name" value="P-loop_NTPase"/>
</dbReference>
<dbReference type="GO" id="GO:0036297">
    <property type="term" value="P:interstrand cross-link repair"/>
    <property type="evidence" value="ECO:0007669"/>
    <property type="project" value="TreeGrafter"/>
</dbReference>
<organism evidence="5 6">
    <name type="scientific">Mogibacterium kristiansenii</name>
    <dbReference type="NCBI Taxonomy" id="2606708"/>
    <lineage>
        <taxon>Bacteria</taxon>
        <taxon>Bacillati</taxon>
        <taxon>Bacillota</taxon>
        <taxon>Clostridia</taxon>
        <taxon>Peptostreptococcales</taxon>
        <taxon>Anaerovoracaceae</taxon>
        <taxon>Mogibacterium</taxon>
    </lineage>
</organism>
<dbReference type="GO" id="GO:0005524">
    <property type="term" value="F:ATP binding"/>
    <property type="evidence" value="ECO:0007669"/>
    <property type="project" value="UniProtKB-KW"/>
</dbReference>
<dbReference type="GO" id="GO:0003676">
    <property type="term" value="F:nucleic acid binding"/>
    <property type="evidence" value="ECO:0007669"/>
    <property type="project" value="InterPro"/>
</dbReference>
<dbReference type="SMART" id="SM00487">
    <property type="entry name" value="DEXDc"/>
    <property type="match status" value="1"/>
</dbReference>
<dbReference type="Pfam" id="PF00271">
    <property type="entry name" value="Helicase_C"/>
    <property type="match status" value="1"/>
</dbReference>
<evidence type="ECO:0000256" key="2">
    <source>
        <dbReference type="ARBA" id="ARBA00022840"/>
    </source>
</evidence>
<dbReference type="PROSITE" id="PS51192">
    <property type="entry name" value="HELICASE_ATP_BIND_1"/>
    <property type="match status" value="1"/>
</dbReference>